<feature type="region of interest" description="Disordered" evidence="1">
    <location>
        <begin position="422"/>
        <end position="456"/>
    </location>
</feature>
<dbReference type="Pfam" id="PF05097">
    <property type="entry name" value="DUF688"/>
    <property type="match status" value="1"/>
</dbReference>
<comment type="caution">
    <text evidence="3">The sequence shown here is derived from an EMBL/GenBank/DDBJ whole genome shotgun (WGS) entry which is preliminary data.</text>
</comment>
<feature type="region of interest" description="Disordered" evidence="1">
    <location>
        <begin position="372"/>
        <end position="391"/>
    </location>
</feature>
<dbReference type="Pfam" id="PF08387">
    <property type="entry name" value="FBD"/>
    <property type="match status" value="1"/>
</dbReference>
<dbReference type="PANTHER" id="PTHR33671:SF3">
    <property type="entry name" value="F28N24.8 PROTEIN"/>
    <property type="match status" value="1"/>
</dbReference>
<feature type="region of interest" description="Disordered" evidence="1">
    <location>
        <begin position="61"/>
        <end position="115"/>
    </location>
</feature>
<evidence type="ECO:0000256" key="1">
    <source>
        <dbReference type="SAM" id="MobiDB-lite"/>
    </source>
</evidence>
<protein>
    <recommendedName>
        <fullName evidence="2">FBD domain-containing protein</fullName>
    </recommendedName>
</protein>
<feature type="compositionally biased region" description="Low complexity" evidence="1">
    <location>
        <begin position="70"/>
        <end position="81"/>
    </location>
</feature>
<dbReference type="Proteomes" id="UP000289738">
    <property type="component" value="Chromosome A10"/>
</dbReference>
<name>A0A445BBX5_ARAHY</name>
<dbReference type="Pfam" id="PF24758">
    <property type="entry name" value="LRR_At5g56370"/>
    <property type="match status" value="1"/>
</dbReference>
<sequence>MAERKLNINAPLMSVRRTAATSSLYEARKRILEKRHTLPPNYNNSDMDQLTEPVAVPFNWEHIPGRRKGNSANGNGNSAGSDHQPSKEASNTPSPRLPPGKSTNASFKQPSEKDSKLANKIRATNKSNSFNVSVVRNKMDGGREKKAESIVEIRRSNVEEKKVNKDNDDGDDDDAFSDALETLSQTQSFSMNCSESGVSGLDTLDAKKLGTVSTDQQTRDFMMSRFLPAAKAMTLQPPQYSSKKQQSGVLIEQPLRDVTKLIRDEKKPLLSKQITDIIPYSAQCQEEEEESENEGDDYDNSANISAKGCGLLPRLHVRNSLCLLNPMPDVKIKSQVSLPSSNEVVKPSKISQIRSFSPIPAVKKAWDAIHNHKNKSSSGGASPDLQESRKKWTSDSNRFTYYSGELLPGRLSPFRRSRAAAAGVSPCRSKPQSPFRGARLPSDPREAENNQPGKMKFHSTELGKFREIPSMVAPKRSSYSGNLTTEKTLYIDTASTVKLSSSNLSSVDKNLRIDTLIAELDKRRGKETSHQDTNHVQAIEEKDSLDSSSDANSSTLSSMLLHKAKEDKDEARNSTDDSMMNNQQIVLAESPLPPPLPKSPSESWLWKALPLVSAKNSFLHSNQSNAKRQDSNTASSNVIKWETIVKTSNLHHDHVRYSQVSHVHSYNNKLPVCYFNEEDKDEALKTDEEVSSQLALRNSTDDSMMNNQQIVLAESPLPPPLPKSPSESWLWKALPLVSAKNSFLHLNQSNAKRQDSNTASSNIIKMVAATSILSSRWRDLWHSVPTVDLDDALFQDKEELFVRIAYAVMLSRDVTQPILNFRLKSEYPSCRQCDVELWLNTAIQREVKRIELHSQIIRLPIGILTCASLVVLKLTFLKVDRVLTVHLPALKTLYLIWVVFVKDEYLDMILSGCPNIEDLQINSSSFFGLEFSPRAITFRNLIHMKLSVYDCKWRLLVGLLNSCPLLQILVIRKEKKSASVLDRLNQRHTQTVPGCLSSHLRACTIKNFHGADVDIQFAIYILQNANVLKKMTICCSSSSRKEDRLEILKKISKVARVSTTCELLFE</sequence>
<evidence type="ECO:0000313" key="4">
    <source>
        <dbReference type="Proteomes" id="UP000289738"/>
    </source>
</evidence>
<dbReference type="PANTHER" id="PTHR33671">
    <property type="entry name" value="N-METHYLTRANSFERASE, PUTATIVE (DUF688)-RELATED"/>
    <property type="match status" value="1"/>
</dbReference>
<dbReference type="AlphaFoldDB" id="A0A445BBX5"/>
<organism evidence="3 4">
    <name type="scientific">Arachis hypogaea</name>
    <name type="common">Peanut</name>
    <dbReference type="NCBI Taxonomy" id="3818"/>
    <lineage>
        <taxon>Eukaryota</taxon>
        <taxon>Viridiplantae</taxon>
        <taxon>Streptophyta</taxon>
        <taxon>Embryophyta</taxon>
        <taxon>Tracheophyta</taxon>
        <taxon>Spermatophyta</taxon>
        <taxon>Magnoliopsida</taxon>
        <taxon>eudicotyledons</taxon>
        <taxon>Gunneridae</taxon>
        <taxon>Pentapetalae</taxon>
        <taxon>rosids</taxon>
        <taxon>fabids</taxon>
        <taxon>Fabales</taxon>
        <taxon>Fabaceae</taxon>
        <taxon>Papilionoideae</taxon>
        <taxon>50 kb inversion clade</taxon>
        <taxon>dalbergioids sensu lato</taxon>
        <taxon>Dalbergieae</taxon>
        <taxon>Pterocarpus clade</taxon>
        <taxon>Arachis</taxon>
    </lineage>
</organism>
<dbReference type="STRING" id="3818.A0A445BBX5"/>
<dbReference type="EMBL" id="SDMP01000010">
    <property type="protein sequence ID" value="RYR36175.1"/>
    <property type="molecule type" value="Genomic_DNA"/>
</dbReference>
<dbReference type="InterPro" id="IPR007789">
    <property type="entry name" value="DUF688"/>
</dbReference>
<reference evidence="3 4" key="1">
    <citation type="submission" date="2019-01" db="EMBL/GenBank/DDBJ databases">
        <title>Sequencing of cultivated peanut Arachis hypogaea provides insights into genome evolution and oil improvement.</title>
        <authorList>
            <person name="Chen X."/>
        </authorList>
    </citation>
    <scope>NUCLEOTIDE SEQUENCE [LARGE SCALE GENOMIC DNA]</scope>
    <source>
        <strain evidence="4">cv. Fuhuasheng</strain>
        <tissue evidence="3">Leaves</tissue>
    </source>
</reference>
<dbReference type="SUPFAM" id="SSF52047">
    <property type="entry name" value="RNI-like"/>
    <property type="match status" value="1"/>
</dbReference>
<feature type="region of interest" description="Disordered" evidence="1">
    <location>
        <begin position="132"/>
        <end position="152"/>
    </location>
</feature>
<keyword evidence="4" id="KW-1185">Reference proteome</keyword>
<feature type="region of interest" description="Disordered" evidence="1">
    <location>
        <begin position="523"/>
        <end position="554"/>
    </location>
</feature>
<feature type="compositionally biased region" description="Basic and acidic residues" evidence="1">
    <location>
        <begin position="137"/>
        <end position="152"/>
    </location>
</feature>
<feature type="domain" description="FBD" evidence="2">
    <location>
        <begin position="994"/>
        <end position="1066"/>
    </location>
</feature>
<feature type="compositionally biased region" description="Basic and acidic residues" evidence="1">
    <location>
        <begin position="523"/>
        <end position="545"/>
    </location>
</feature>
<proteinExistence type="predicted"/>
<accession>A0A445BBX5</accession>
<dbReference type="InterPro" id="IPR006566">
    <property type="entry name" value="FBD"/>
</dbReference>
<evidence type="ECO:0000259" key="2">
    <source>
        <dbReference type="SMART" id="SM00579"/>
    </source>
</evidence>
<gene>
    <name evidence="3" type="ORF">Ahy_A10g051200</name>
</gene>
<dbReference type="SMART" id="SM00579">
    <property type="entry name" value="FBD"/>
    <property type="match status" value="1"/>
</dbReference>
<dbReference type="InterPro" id="IPR055411">
    <property type="entry name" value="LRR_FXL15/At3g58940/PEG3-like"/>
</dbReference>
<evidence type="ECO:0000313" key="3">
    <source>
        <dbReference type="EMBL" id="RYR36175.1"/>
    </source>
</evidence>